<proteinExistence type="predicted"/>
<feature type="compositionally biased region" description="Polar residues" evidence="1">
    <location>
        <begin position="26"/>
        <end position="37"/>
    </location>
</feature>
<reference evidence="2" key="1">
    <citation type="submission" date="2020-11" db="EMBL/GenBank/DDBJ databases">
        <authorList>
            <consortium name="DOE Joint Genome Institute"/>
            <person name="Ahrendt S."/>
            <person name="Riley R."/>
            <person name="Andreopoulos W."/>
            <person name="Labutti K."/>
            <person name="Pangilinan J."/>
            <person name="Ruiz-Duenas F.J."/>
            <person name="Barrasa J.M."/>
            <person name="Sanchez-Garcia M."/>
            <person name="Camarero S."/>
            <person name="Miyauchi S."/>
            <person name="Serrano A."/>
            <person name="Linde D."/>
            <person name="Babiker R."/>
            <person name="Drula E."/>
            <person name="Ayuso-Fernandez I."/>
            <person name="Pacheco R."/>
            <person name="Padilla G."/>
            <person name="Ferreira P."/>
            <person name="Barriuso J."/>
            <person name="Kellner H."/>
            <person name="Castanera R."/>
            <person name="Alfaro M."/>
            <person name="Ramirez L."/>
            <person name="Pisabarro A.G."/>
            <person name="Kuo A."/>
            <person name="Tritt A."/>
            <person name="Lipzen A."/>
            <person name="He G."/>
            <person name="Yan M."/>
            <person name="Ng V."/>
            <person name="Cullen D."/>
            <person name="Martin F."/>
            <person name="Rosso M.-N."/>
            <person name="Henrissat B."/>
            <person name="Hibbett D."/>
            <person name="Martinez A.T."/>
            <person name="Grigoriev I.V."/>
        </authorList>
    </citation>
    <scope>NUCLEOTIDE SEQUENCE</scope>
    <source>
        <strain evidence="2">MF-IS2</strain>
    </source>
</reference>
<feature type="region of interest" description="Disordered" evidence="1">
    <location>
        <begin position="26"/>
        <end position="65"/>
    </location>
</feature>
<evidence type="ECO:0000256" key="1">
    <source>
        <dbReference type="SAM" id="MobiDB-lite"/>
    </source>
</evidence>
<name>A0A9P6BVT6_9AGAR</name>
<keyword evidence="3" id="KW-1185">Reference proteome</keyword>
<accession>A0A9P6BVT6</accession>
<evidence type="ECO:0000313" key="2">
    <source>
        <dbReference type="EMBL" id="KAF9441097.1"/>
    </source>
</evidence>
<dbReference type="AlphaFoldDB" id="A0A9P6BVT6"/>
<dbReference type="OrthoDB" id="3061614at2759"/>
<evidence type="ECO:0000313" key="3">
    <source>
        <dbReference type="Proteomes" id="UP000807342"/>
    </source>
</evidence>
<protein>
    <submittedName>
        <fullName evidence="2">Uncharacterized protein</fullName>
    </submittedName>
</protein>
<comment type="caution">
    <text evidence="2">The sequence shown here is derived from an EMBL/GenBank/DDBJ whole genome shotgun (WGS) entry which is preliminary data.</text>
</comment>
<organism evidence="2 3">
    <name type="scientific">Macrolepiota fuliginosa MF-IS2</name>
    <dbReference type="NCBI Taxonomy" id="1400762"/>
    <lineage>
        <taxon>Eukaryota</taxon>
        <taxon>Fungi</taxon>
        <taxon>Dikarya</taxon>
        <taxon>Basidiomycota</taxon>
        <taxon>Agaricomycotina</taxon>
        <taxon>Agaricomycetes</taxon>
        <taxon>Agaricomycetidae</taxon>
        <taxon>Agaricales</taxon>
        <taxon>Agaricineae</taxon>
        <taxon>Agaricaceae</taxon>
        <taxon>Macrolepiota</taxon>
    </lineage>
</organism>
<sequence>MPKFNKRPLHNKINKNAMGNIWQGSVINQCPSKTPTSPGGDGPCDDNGSLAGQEPDISHPDDIRPCWSEEDLDDDMGYMDDPGINDEMCQSGLQVRTFMLAMEFGDDPQDEDWVPPKLWYYKAKEQIGAAQVPL</sequence>
<dbReference type="Proteomes" id="UP000807342">
    <property type="component" value="Unassembled WGS sequence"/>
</dbReference>
<dbReference type="EMBL" id="MU152064">
    <property type="protein sequence ID" value="KAF9441097.1"/>
    <property type="molecule type" value="Genomic_DNA"/>
</dbReference>
<gene>
    <name evidence="2" type="ORF">P691DRAFT_780587</name>
</gene>